<evidence type="ECO:0000313" key="2">
    <source>
        <dbReference type="EMBL" id="TCT14606.1"/>
    </source>
</evidence>
<dbReference type="InterPro" id="IPR010982">
    <property type="entry name" value="Lambda_DNA-bd_dom_sf"/>
</dbReference>
<proteinExistence type="predicted"/>
<name>A0A4R3MKX3_9FIRM</name>
<dbReference type="Proteomes" id="UP000294902">
    <property type="component" value="Unassembled WGS sequence"/>
</dbReference>
<evidence type="ECO:0000259" key="1">
    <source>
        <dbReference type="PROSITE" id="PS50943"/>
    </source>
</evidence>
<dbReference type="SUPFAM" id="SSF47413">
    <property type="entry name" value="lambda repressor-like DNA-binding domains"/>
    <property type="match status" value="1"/>
</dbReference>
<accession>A0A4R3MKX3</accession>
<keyword evidence="3" id="KW-1185">Reference proteome</keyword>
<dbReference type="RefSeq" id="WP_132252207.1">
    <property type="nucleotide sequence ID" value="NZ_SMAL01000005.1"/>
</dbReference>
<gene>
    <name evidence="2" type="ORF">EDC18_10587</name>
</gene>
<dbReference type="PROSITE" id="PS50943">
    <property type="entry name" value="HTH_CROC1"/>
    <property type="match status" value="1"/>
</dbReference>
<dbReference type="Pfam" id="PF01381">
    <property type="entry name" value="HTH_3"/>
    <property type="match status" value="1"/>
</dbReference>
<dbReference type="GO" id="GO:0003677">
    <property type="term" value="F:DNA binding"/>
    <property type="evidence" value="ECO:0007669"/>
    <property type="project" value="InterPro"/>
</dbReference>
<dbReference type="EMBL" id="SMAL01000005">
    <property type="protein sequence ID" value="TCT14606.1"/>
    <property type="molecule type" value="Genomic_DNA"/>
</dbReference>
<sequence>MENKLLNFGEFITKKREEKKITLREMAKLLGITPPYLSDVEKDRRNPFDLEKLGLLANILMLSEEEKTTMLDLAGKRRNEVAPDLPEYIMERDYVSAALRTARDLDAGEEEWLEFVKELKKRKG</sequence>
<feature type="domain" description="HTH cro/C1-type" evidence="1">
    <location>
        <begin position="12"/>
        <end position="67"/>
    </location>
</feature>
<dbReference type="CDD" id="cd00093">
    <property type="entry name" value="HTH_XRE"/>
    <property type="match status" value="1"/>
</dbReference>
<reference evidence="2 3" key="1">
    <citation type="submission" date="2019-03" db="EMBL/GenBank/DDBJ databases">
        <title>Genomic Encyclopedia of Type Strains, Phase IV (KMG-IV): sequencing the most valuable type-strain genomes for metagenomic binning, comparative biology and taxonomic classification.</title>
        <authorList>
            <person name="Goeker M."/>
        </authorList>
    </citation>
    <scope>NUCLEOTIDE SEQUENCE [LARGE SCALE GENOMIC DNA]</scope>
    <source>
        <strain evidence="2 3">DSM 24629</strain>
    </source>
</reference>
<protein>
    <submittedName>
        <fullName evidence="2">Helix-turn-helix protein</fullName>
    </submittedName>
</protein>
<dbReference type="SMART" id="SM00530">
    <property type="entry name" value="HTH_XRE"/>
    <property type="match status" value="1"/>
</dbReference>
<dbReference type="OrthoDB" id="2056359at2"/>
<dbReference type="AlphaFoldDB" id="A0A4R3MKX3"/>
<evidence type="ECO:0000313" key="3">
    <source>
        <dbReference type="Proteomes" id="UP000294902"/>
    </source>
</evidence>
<organism evidence="2 3">
    <name type="scientific">Natranaerovirga pectinivora</name>
    <dbReference type="NCBI Taxonomy" id="682400"/>
    <lineage>
        <taxon>Bacteria</taxon>
        <taxon>Bacillati</taxon>
        <taxon>Bacillota</taxon>
        <taxon>Clostridia</taxon>
        <taxon>Lachnospirales</taxon>
        <taxon>Natranaerovirgaceae</taxon>
        <taxon>Natranaerovirga</taxon>
    </lineage>
</organism>
<comment type="caution">
    <text evidence="2">The sequence shown here is derived from an EMBL/GenBank/DDBJ whole genome shotgun (WGS) entry which is preliminary data.</text>
</comment>
<dbReference type="InterPro" id="IPR001387">
    <property type="entry name" value="Cro/C1-type_HTH"/>
</dbReference>
<dbReference type="Gene3D" id="1.10.260.40">
    <property type="entry name" value="lambda repressor-like DNA-binding domains"/>
    <property type="match status" value="1"/>
</dbReference>